<accession>I9A9R5</accession>
<sequence length="476" mass="53092">MKKFTALKRKGRVAGFILLFSTCIGGFGSCDEGMEITTPTYSPSDPGKAIVFTDYTPYEGSVRTRMYINGKNFGTDVSLIDVTIGGQKAKVIHSNGNQIYCMVPARASNGYVEVEIKNTDGSRASKHTFEQKFNYIYNTMVSTLCGVVDEKDQSSVTDGTFEEAGFVDPRFMKMDDSKGRRAIYIFEGNKTLRKIDLQTQTVSTILKTGVVNWQHVNAMDWSEDKDTLFVNNVTSNETQPGVYYFLRKEGFSVPHDCVIERDINCVFTNPDPTNNGLFLIRGNDASLLGATFNSETQLWDATKLATFGNAGQWYQNAVFHPSGDFVYCIARNQHCIQKAVYNRNTKLLEAPNVFVGRFGSAGYNDAPGTDAKFHTPLQGCFVKNEDYVKEGRKDIYDFYVTDCDNHCIRKITPDGIVSTFAGRGSVSSDGIVSGYIDGELRKTARFKYPTGICYEEATATFYISEGNRRIRTISVQ</sequence>
<protein>
    <recommendedName>
        <fullName evidence="1">IPT/TIG domain-containing protein</fullName>
    </recommendedName>
</protein>
<dbReference type="PANTHER" id="PTHR13833">
    <property type="match status" value="1"/>
</dbReference>
<dbReference type="AlphaFoldDB" id="I9A9R5"/>
<dbReference type="InterPro" id="IPR011042">
    <property type="entry name" value="6-blade_b-propeller_TolB-like"/>
</dbReference>
<dbReference type="InterPro" id="IPR014756">
    <property type="entry name" value="Ig_E-set"/>
</dbReference>
<dbReference type="SUPFAM" id="SSF81296">
    <property type="entry name" value="E set domains"/>
    <property type="match status" value="1"/>
</dbReference>
<dbReference type="InterPro" id="IPR013783">
    <property type="entry name" value="Ig-like_fold"/>
</dbReference>
<comment type="caution">
    <text evidence="2">The sequence shown here is derived from an EMBL/GenBank/DDBJ whole genome shotgun (WGS) entry which is preliminary data.</text>
</comment>
<dbReference type="SMART" id="SM00429">
    <property type="entry name" value="IPT"/>
    <property type="match status" value="1"/>
</dbReference>
<evidence type="ECO:0000313" key="2">
    <source>
        <dbReference type="EMBL" id="EIY84072.1"/>
    </source>
</evidence>
<dbReference type="PANTHER" id="PTHR13833:SF71">
    <property type="entry name" value="NHL DOMAIN-CONTAINING PROTEIN"/>
    <property type="match status" value="1"/>
</dbReference>
<dbReference type="InterPro" id="IPR002909">
    <property type="entry name" value="IPT_dom"/>
</dbReference>
<evidence type="ECO:0000259" key="1">
    <source>
        <dbReference type="SMART" id="SM00429"/>
    </source>
</evidence>
<name>I9A9R5_9BACE</name>
<organism evidence="2 3">
    <name type="scientific">Bacteroides xylanisolvens CL03T12C04</name>
    <dbReference type="NCBI Taxonomy" id="997892"/>
    <lineage>
        <taxon>Bacteria</taxon>
        <taxon>Pseudomonadati</taxon>
        <taxon>Bacteroidota</taxon>
        <taxon>Bacteroidia</taxon>
        <taxon>Bacteroidales</taxon>
        <taxon>Bacteroidaceae</taxon>
        <taxon>Bacteroides</taxon>
    </lineage>
</organism>
<dbReference type="HOGENOM" id="CLU_035704_0_0_10"/>
<dbReference type="PATRIC" id="fig|997892.3.peg.4607"/>
<feature type="domain" description="IPT/TIG" evidence="1">
    <location>
        <begin position="49"/>
        <end position="136"/>
    </location>
</feature>
<dbReference type="SUPFAM" id="SSF63829">
    <property type="entry name" value="Calcium-dependent phosphotriesterase"/>
    <property type="match status" value="2"/>
</dbReference>
<dbReference type="RefSeq" id="WP_008026337.1">
    <property type="nucleotide sequence ID" value="NZ_JAGHEF010000003.1"/>
</dbReference>
<reference evidence="2 3" key="1">
    <citation type="submission" date="2012-02" db="EMBL/GenBank/DDBJ databases">
        <title>The Genome Sequence of Bacteroides xylanisolvens CL03T12C04.</title>
        <authorList>
            <consortium name="The Broad Institute Genome Sequencing Platform"/>
            <person name="Earl A."/>
            <person name="Ward D."/>
            <person name="Feldgarden M."/>
            <person name="Gevers D."/>
            <person name="Zitomersky N.L."/>
            <person name="Coyne M.J."/>
            <person name="Comstock L.E."/>
            <person name="Young S.K."/>
            <person name="Zeng Q."/>
            <person name="Gargeya S."/>
            <person name="Fitzgerald M."/>
            <person name="Haas B."/>
            <person name="Abouelleil A."/>
            <person name="Alvarado L."/>
            <person name="Arachchi H.M."/>
            <person name="Berlin A."/>
            <person name="Chapman S.B."/>
            <person name="Gearin G."/>
            <person name="Goldberg J."/>
            <person name="Griggs A."/>
            <person name="Gujja S."/>
            <person name="Hansen M."/>
            <person name="Heiman D."/>
            <person name="Howarth C."/>
            <person name="Larimer J."/>
            <person name="Lui A."/>
            <person name="MacDonald P.J.P."/>
            <person name="McCowen C."/>
            <person name="Montmayeur A."/>
            <person name="Murphy C."/>
            <person name="Neiman D."/>
            <person name="Pearson M."/>
            <person name="Priest M."/>
            <person name="Roberts A."/>
            <person name="Saif S."/>
            <person name="Shea T."/>
            <person name="Sisk P."/>
            <person name="Stolte C."/>
            <person name="Sykes S."/>
            <person name="Wortman J."/>
            <person name="Nusbaum C."/>
            <person name="Birren B."/>
        </authorList>
    </citation>
    <scope>NUCLEOTIDE SEQUENCE [LARGE SCALE GENOMIC DNA]</scope>
    <source>
        <strain evidence="2 3">CL03T12C04</strain>
    </source>
</reference>
<dbReference type="CDD" id="cd00603">
    <property type="entry name" value="IPT_PCSR"/>
    <property type="match status" value="1"/>
</dbReference>
<dbReference type="Pfam" id="PF01833">
    <property type="entry name" value="TIG"/>
    <property type="match status" value="1"/>
</dbReference>
<proteinExistence type="predicted"/>
<dbReference type="Proteomes" id="UP000003566">
    <property type="component" value="Unassembled WGS sequence"/>
</dbReference>
<gene>
    <name evidence="2" type="ORF">HMPREF1074_04503</name>
</gene>
<dbReference type="Gene3D" id="2.60.40.10">
    <property type="entry name" value="Immunoglobulins"/>
    <property type="match status" value="1"/>
</dbReference>
<dbReference type="EMBL" id="AGXE01000032">
    <property type="protein sequence ID" value="EIY84072.1"/>
    <property type="molecule type" value="Genomic_DNA"/>
</dbReference>
<dbReference type="Gene3D" id="2.120.10.30">
    <property type="entry name" value="TolB, C-terminal domain"/>
    <property type="match status" value="1"/>
</dbReference>
<dbReference type="PROSITE" id="PS51257">
    <property type="entry name" value="PROKAR_LIPOPROTEIN"/>
    <property type="match status" value="1"/>
</dbReference>
<evidence type="ECO:0000313" key="3">
    <source>
        <dbReference type="Proteomes" id="UP000003566"/>
    </source>
</evidence>